<dbReference type="PANTHER" id="PTHR46393:SF7">
    <property type="entry name" value="COMPLEMENT C2"/>
    <property type="match status" value="1"/>
</dbReference>
<dbReference type="Gene3D" id="2.10.70.10">
    <property type="entry name" value="Complement Module, domain 1"/>
    <property type="match status" value="1"/>
</dbReference>
<evidence type="ECO:0000256" key="3">
    <source>
        <dbReference type="ARBA" id="ARBA00022729"/>
    </source>
</evidence>
<evidence type="ECO:0000256" key="2">
    <source>
        <dbReference type="ARBA" id="ARBA00022659"/>
    </source>
</evidence>
<evidence type="ECO:0000259" key="10">
    <source>
        <dbReference type="PROSITE" id="PS50026"/>
    </source>
</evidence>
<evidence type="ECO:0000256" key="4">
    <source>
        <dbReference type="ARBA" id="ARBA00022737"/>
    </source>
</evidence>
<dbReference type="Proteomes" id="UP001159427">
    <property type="component" value="Unassembled WGS sequence"/>
</dbReference>
<dbReference type="InterPro" id="IPR000742">
    <property type="entry name" value="EGF"/>
</dbReference>
<dbReference type="InterPro" id="IPR009003">
    <property type="entry name" value="Peptidase_S1_PA"/>
</dbReference>
<keyword evidence="4" id="KW-0677">Repeat</keyword>
<dbReference type="InterPro" id="IPR000152">
    <property type="entry name" value="EGF-type_Asp/Asn_hydroxyl_site"/>
</dbReference>
<dbReference type="PROSITE" id="PS50026">
    <property type="entry name" value="EGF_3"/>
    <property type="match status" value="1"/>
</dbReference>
<dbReference type="InterPro" id="IPR024731">
    <property type="entry name" value="NELL2-like_EGF"/>
</dbReference>
<dbReference type="SUPFAM" id="SSF50494">
    <property type="entry name" value="Trypsin-like serine proteases"/>
    <property type="match status" value="1"/>
</dbReference>
<dbReference type="InterPro" id="IPR001254">
    <property type="entry name" value="Trypsin_dom"/>
</dbReference>
<evidence type="ECO:0000256" key="9">
    <source>
        <dbReference type="SAM" id="SignalP"/>
    </source>
</evidence>
<feature type="signal peptide" evidence="9">
    <location>
        <begin position="1"/>
        <end position="24"/>
    </location>
</feature>
<evidence type="ECO:0000256" key="7">
    <source>
        <dbReference type="PROSITE-ProRule" id="PRU00076"/>
    </source>
</evidence>
<dbReference type="CDD" id="cd00054">
    <property type="entry name" value="EGF_CA"/>
    <property type="match status" value="1"/>
</dbReference>
<feature type="domain" description="Sushi" evidence="11">
    <location>
        <begin position="35"/>
        <end position="93"/>
    </location>
</feature>
<evidence type="ECO:0000256" key="6">
    <source>
        <dbReference type="ARBA" id="ARBA00023180"/>
    </source>
</evidence>
<keyword evidence="6" id="KW-0325">Glycoprotein</keyword>
<evidence type="ECO:0000259" key="11">
    <source>
        <dbReference type="PROSITE" id="PS50923"/>
    </source>
</evidence>
<dbReference type="SUPFAM" id="SSF57196">
    <property type="entry name" value="EGF/Laminin"/>
    <property type="match status" value="1"/>
</dbReference>
<dbReference type="SUPFAM" id="SSF57535">
    <property type="entry name" value="Complement control module/SCR domain"/>
    <property type="match status" value="1"/>
</dbReference>
<dbReference type="PANTHER" id="PTHR46393">
    <property type="entry name" value="SUSHI DOMAIN-CONTAINING PROTEIN"/>
    <property type="match status" value="1"/>
</dbReference>
<evidence type="ECO:0000313" key="12">
    <source>
        <dbReference type="EMBL" id="CAH3170927.1"/>
    </source>
</evidence>
<keyword evidence="5" id="KW-1015">Disulfide bond</keyword>
<dbReference type="Gene3D" id="2.10.25.10">
    <property type="entry name" value="Laminin"/>
    <property type="match status" value="1"/>
</dbReference>
<evidence type="ECO:0000313" key="13">
    <source>
        <dbReference type="Proteomes" id="UP001159427"/>
    </source>
</evidence>
<dbReference type="SMART" id="SM00179">
    <property type="entry name" value="EGF_CA"/>
    <property type="match status" value="1"/>
</dbReference>
<dbReference type="Pfam" id="PF00084">
    <property type="entry name" value="Sushi"/>
    <property type="match status" value="1"/>
</dbReference>
<gene>
    <name evidence="12" type="ORF">PEVE_00007616</name>
</gene>
<dbReference type="CDD" id="cd00033">
    <property type="entry name" value="CCP"/>
    <property type="match status" value="1"/>
</dbReference>
<evidence type="ECO:0000256" key="8">
    <source>
        <dbReference type="PROSITE-ProRule" id="PRU00302"/>
    </source>
</evidence>
<dbReference type="InterPro" id="IPR035976">
    <property type="entry name" value="Sushi/SCR/CCP_sf"/>
</dbReference>
<dbReference type="PROSITE" id="PS01186">
    <property type="entry name" value="EGF_2"/>
    <property type="match status" value="1"/>
</dbReference>
<dbReference type="Gene3D" id="2.40.10.10">
    <property type="entry name" value="Trypsin-like serine proteases"/>
    <property type="match status" value="1"/>
</dbReference>
<organism evidence="12 13">
    <name type="scientific">Porites evermanni</name>
    <dbReference type="NCBI Taxonomy" id="104178"/>
    <lineage>
        <taxon>Eukaryota</taxon>
        <taxon>Metazoa</taxon>
        <taxon>Cnidaria</taxon>
        <taxon>Anthozoa</taxon>
        <taxon>Hexacorallia</taxon>
        <taxon>Scleractinia</taxon>
        <taxon>Fungiina</taxon>
        <taxon>Poritidae</taxon>
        <taxon>Porites</taxon>
    </lineage>
</organism>
<dbReference type="SMART" id="SM00032">
    <property type="entry name" value="CCP"/>
    <property type="match status" value="1"/>
</dbReference>
<feature type="domain" description="EGF-like" evidence="10">
    <location>
        <begin position="109"/>
        <end position="149"/>
    </location>
</feature>
<accession>A0ABN8QVB3</accession>
<keyword evidence="2 8" id="KW-0768">Sushi</keyword>
<dbReference type="SMART" id="SM00181">
    <property type="entry name" value="EGF"/>
    <property type="match status" value="1"/>
</dbReference>
<keyword evidence="1 7" id="KW-0245">EGF-like domain</keyword>
<evidence type="ECO:0000256" key="5">
    <source>
        <dbReference type="ARBA" id="ARBA00023157"/>
    </source>
</evidence>
<sequence length="297" mass="33890">MALPNHSLIFFLGLIALRIGEVSSFGKTSSKAFLRKCLDPGVPKNGFRVGEDFSYKETVEYFCDPGFKLTEGTRFRSCQKNSKWNGTLPTCKDINECREYEDYILPYTNNDVRVKHIHLCHGKATCLNTIGSFHCKCNPGYYGDGKYCVSEKHLSTAMKKKKKVSPYTCGTLGEKNSTRTRRIVGGVSSSYGAWPWQVAISYTNTRIGFFFYELSLIRYFFEDKSVKHSLCRTIRLPQWSLSILSEFNRGKLDGTETFIRVKRIVIHPRYNGNGLANNIALLELEKPAKLNNHIRMV</sequence>
<comment type="caution">
    <text evidence="12">The sequence shown here is derived from an EMBL/GenBank/DDBJ whole genome shotgun (WGS) entry which is preliminary data.</text>
</comment>
<feature type="chain" id="PRO_5046888056" evidence="9">
    <location>
        <begin position="25"/>
        <end position="297"/>
    </location>
</feature>
<name>A0ABN8QVB3_9CNID</name>
<feature type="non-terminal residue" evidence="12">
    <location>
        <position position="297"/>
    </location>
</feature>
<reference evidence="12 13" key="1">
    <citation type="submission" date="2022-05" db="EMBL/GenBank/DDBJ databases">
        <authorList>
            <consortium name="Genoscope - CEA"/>
            <person name="William W."/>
        </authorList>
    </citation>
    <scope>NUCLEOTIDE SEQUENCE [LARGE SCALE GENOMIC DNA]</scope>
</reference>
<dbReference type="Pfam" id="PF00089">
    <property type="entry name" value="Trypsin"/>
    <property type="match status" value="1"/>
</dbReference>
<dbReference type="InterPro" id="IPR043504">
    <property type="entry name" value="Peptidase_S1_PA_chymotrypsin"/>
</dbReference>
<dbReference type="PROSITE" id="PS50923">
    <property type="entry name" value="SUSHI"/>
    <property type="match status" value="1"/>
</dbReference>
<dbReference type="EMBL" id="CALNXI010001506">
    <property type="protein sequence ID" value="CAH3170927.1"/>
    <property type="molecule type" value="Genomic_DNA"/>
</dbReference>
<keyword evidence="13" id="KW-1185">Reference proteome</keyword>
<dbReference type="InterPro" id="IPR000436">
    <property type="entry name" value="Sushi_SCR_CCP_dom"/>
</dbReference>
<protein>
    <submittedName>
        <fullName evidence="12">Uncharacterized protein</fullName>
    </submittedName>
</protein>
<evidence type="ECO:0000256" key="1">
    <source>
        <dbReference type="ARBA" id="ARBA00022536"/>
    </source>
</evidence>
<dbReference type="Pfam" id="PF12947">
    <property type="entry name" value="EGF_3"/>
    <property type="match status" value="1"/>
</dbReference>
<dbReference type="PROSITE" id="PS00010">
    <property type="entry name" value="ASX_HYDROXYL"/>
    <property type="match status" value="1"/>
</dbReference>
<keyword evidence="3 9" id="KW-0732">Signal</keyword>
<proteinExistence type="predicted"/>
<dbReference type="InterPro" id="IPR001881">
    <property type="entry name" value="EGF-like_Ca-bd_dom"/>
</dbReference>
<comment type="caution">
    <text evidence="7">Lacks conserved residue(s) required for the propagation of feature annotation.</text>
</comment>